<dbReference type="AlphaFoldDB" id="A0A4V1QXQ4"/>
<comment type="caution">
    <text evidence="1">The sequence shown here is derived from an EMBL/GenBank/DDBJ whole genome shotgun (WGS) entry which is preliminary data.</text>
</comment>
<accession>A0A4V1QXQ4</accession>
<reference evidence="1 2" key="1">
    <citation type="submission" date="2019-01" db="EMBL/GenBank/DDBJ databases">
        <title>Agromyces.</title>
        <authorList>
            <person name="Li J."/>
        </authorList>
    </citation>
    <scope>NUCLEOTIDE SEQUENCE [LARGE SCALE GENOMIC DNA]</scope>
    <source>
        <strain evidence="1 2">DSM 15934</strain>
    </source>
</reference>
<proteinExistence type="predicted"/>
<organism evidence="1 2">
    <name type="scientific">Agromyces albus</name>
    <dbReference type="NCBI Taxonomy" id="205332"/>
    <lineage>
        <taxon>Bacteria</taxon>
        <taxon>Bacillati</taxon>
        <taxon>Actinomycetota</taxon>
        <taxon>Actinomycetes</taxon>
        <taxon>Micrococcales</taxon>
        <taxon>Microbacteriaceae</taxon>
        <taxon>Agromyces</taxon>
    </lineage>
</organism>
<protein>
    <submittedName>
        <fullName evidence="1">Phosphoglycerate transporter</fullName>
    </submittedName>
</protein>
<dbReference type="InterPro" id="IPR027417">
    <property type="entry name" value="P-loop_NTPase"/>
</dbReference>
<dbReference type="SUPFAM" id="SSF52540">
    <property type="entry name" value="P-loop containing nucleoside triphosphate hydrolases"/>
    <property type="match status" value="1"/>
</dbReference>
<dbReference type="OrthoDB" id="3237545at2"/>
<keyword evidence="2" id="KW-1185">Reference proteome</keyword>
<evidence type="ECO:0000313" key="2">
    <source>
        <dbReference type="Proteomes" id="UP000293865"/>
    </source>
</evidence>
<dbReference type="RefSeq" id="WP_129520745.1">
    <property type="nucleotide sequence ID" value="NZ_SDPN01000015.1"/>
</dbReference>
<name>A0A4V1QXQ4_9MICO</name>
<evidence type="ECO:0000313" key="1">
    <source>
        <dbReference type="EMBL" id="RXZ70466.1"/>
    </source>
</evidence>
<dbReference type="Proteomes" id="UP000293865">
    <property type="component" value="Unassembled WGS sequence"/>
</dbReference>
<sequence length="202" mass="22809">MSTLEDVVQAIEALRRQRSRIVVGVSGFGGSGKSTLTRFLVSTVPAIARIRGDDFLDPDRSHRRSGEWDGVERRRLRREVLDPFREGRASEFRRFDWELGELGAPEPLPAAEVLVVDAVGLFHPELHGAIDLRIWVDVDLETATARGKERDRAAGHDHDHLWDDVWGPNERDFMSAFDPRRTADMRYQPTDAAAGVRSLDRG</sequence>
<gene>
    <name evidence="1" type="ORF">ESP51_09915</name>
</gene>
<dbReference type="EMBL" id="SDPN01000015">
    <property type="protein sequence ID" value="RXZ70466.1"/>
    <property type="molecule type" value="Genomic_DNA"/>
</dbReference>
<dbReference type="Gene3D" id="3.40.50.300">
    <property type="entry name" value="P-loop containing nucleotide triphosphate hydrolases"/>
    <property type="match status" value="1"/>
</dbReference>